<organism evidence="2 3">
    <name type="scientific">Liparis tanakae</name>
    <name type="common">Tanaka's snailfish</name>
    <dbReference type="NCBI Taxonomy" id="230148"/>
    <lineage>
        <taxon>Eukaryota</taxon>
        <taxon>Metazoa</taxon>
        <taxon>Chordata</taxon>
        <taxon>Craniata</taxon>
        <taxon>Vertebrata</taxon>
        <taxon>Euteleostomi</taxon>
        <taxon>Actinopterygii</taxon>
        <taxon>Neopterygii</taxon>
        <taxon>Teleostei</taxon>
        <taxon>Neoteleostei</taxon>
        <taxon>Acanthomorphata</taxon>
        <taxon>Eupercaria</taxon>
        <taxon>Perciformes</taxon>
        <taxon>Cottioidei</taxon>
        <taxon>Cottales</taxon>
        <taxon>Liparidae</taxon>
        <taxon>Liparis</taxon>
    </lineage>
</organism>
<dbReference type="AlphaFoldDB" id="A0A4Z2EQM6"/>
<sequence length="67" mass="7385">MLADIRVASVPFEAPCVTEHVQQTHLTAPRHPGSPARSLRTTGPYRFRQESGRALYCTGVTTFLIGM</sequence>
<dbReference type="EMBL" id="SRLO01003683">
    <property type="protein sequence ID" value="TNN31216.1"/>
    <property type="molecule type" value="Genomic_DNA"/>
</dbReference>
<accession>A0A4Z2EQM6</accession>
<proteinExistence type="predicted"/>
<feature type="region of interest" description="Disordered" evidence="1">
    <location>
        <begin position="24"/>
        <end position="43"/>
    </location>
</feature>
<comment type="caution">
    <text evidence="2">The sequence shown here is derived from an EMBL/GenBank/DDBJ whole genome shotgun (WGS) entry which is preliminary data.</text>
</comment>
<evidence type="ECO:0000313" key="2">
    <source>
        <dbReference type="EMBL" id="TNN31216.1"/>
    </source>
</evidence>
<name>A0A4Z2EQM6_9TELE</name>
<gene>
    <name evidence="2" type="ORF">EYF80_058634</name>
</gene>
<evidence type="ECO:0000256" key="1">
    <source>
        <dbReference type="SAM" id="MobiDB-lite"/>
    </source>
</evidence>
<keyword evidence="3" id="KW-1185">Reference proteome</keyword>
<protein>
    <submittedName>
        <fullName evidence="2">Uncharacterized protein</fullName>
    </submittedName>
</protein>
<dbReference type="Proteomes" id="UP000314294">
    <property type="component" value="Unassembled WGS sequence"/>
</dbReference>
<evidence type="ECO:0000313" key="3">
    <source>
        <dbReference type="Proteomes" id="UP000314294"/>
    </source>
</evidence>
<reference evidence="2 3" key="1">
    <citation type="submission" date="2019-03" db="EMBL/GenBank/DDBJ databases">
        <title>First draft genome of Liparis tanakae, snailfish: a comprehensive survey of snailfish specific genes.</title>
        <authorList>
            <person name="Kim W."/>
            <person name="Song I."/>
            <person name="Jeong J.-H."/>
            <person name="Kim D."/>
            <person name="Kim S."/>
            <person name="Ryu S."/>
            <person name="Song J.Y."/>
            <person name="Lee S.K."/>
        </authorList>
    </citation>
    <scope>NUCLEOTIDE SEQUENCE [LARGE SCALE GENOMIC DNA]</scope>
    <source>
        <tissue evidence="2">Muscle</tissue>
    </source>
</reference>